<organism evidence="1 2">
    <name type="scientific">Agrilutibacter solisilvae</name>
    <dbReference type="NCBI Taxonomy" id="2763317"/>
    <lineage>
        <taxon>Bacteria</taxon>
        <taxon>Pseudomonadati</taxon>
        <taxon>Pseudomonadota</taxon>
        <taxon>Gammaproteobacteria</taxon>
        <taxon>Lysobacterales</taxon>
        <taxon>Lysobacteraceae</taxon>
        <taxon>Agrilutibacter</taxon>
    </lineage>
</organism>
<reference evidence="1 2" key="1">
    <citation type="submission" date="2021-03" db="EMBL/GenBank/DDBJ databases">
        <title>Lysobacter sp. nov. isolated from soil of gangwondo yeongwol, south Korea.</title>
        <authorList>
            <person name="Kim K.R."/>
            <person name="Kim K.H."/>
            <person name="Jeon C.O."/>
        </authorList>
    </citation>
    <scope>NUCLEOTIDE SEQUENCE [LARGE SCALE GENOMIC DNA]</scope>
    <source>
        <strain evidence="1 2">R19</strain>
    </source>
</reference>
<dbReference type="Proteomes" id="UP000639274">
    <property type="component" value="Chromosome"/>
</dbReference>
<gene>
    <name evidence="1" type="ORF">I8J32_009130</name>
</gene>
<evidence type="ECO:0008006" key="3">
    <source>
        <dbReference type="Google" id="ProtNLM"/>
    </source>
</evidence>
<keyword evidence="2" id="KW-1185">Reference proteome</keyword>
<dbReference type="EMBL" id="CP071518">
    <property type="protein sequence ID" value="QSX76984.1"/>
    <property type="molecule type" value="Genomic_DNA"/>
</dbReference>
<name>A0A975AQI3_9GAMM</name>
<dbReference type="AlphaFoldDB" id="A0A975AQI3"/>
<protein>
    <recommendedName>
        <fullName evidence="3">Lipoprotein</fullName>
    </recommendedName>
</protein>
<accession>A0A975AQI3</accession>
<sequence>MDKHKLILACLAATALSGCGEAAYRDVSGEHGDLIGTQCVLLETLRAHGVTKGFGPEKKTDFVSIWNPGFRGSEVTFVMPLEAGTRMRVLAARECSNCPFEPMLEYRVELVPEPAEFEGRPAFVRAASFLPHQVRCGQAP</sequence>
<dbReference type="KEGG" id="lsf:I8J32_009130"/>
<evidence type="ECO:0000313" key="1">
    <source>
        <dbReference type="EMBL" id="QSX76984.1"/>
    </source>
</evidence>
<dbReference type="PROSITE" id="PS51257">
    <property type="entry name" value="PROKAR_LIPOPROTEIN"/>
    <property type="match status" value="1"/>
</dbReference>
<proteinExistence type="predicted"/>
<evidence type="ECO:0000313" key="2">
    <source>
        <dbReference type="Proteomes" id="UP000639274"/>
    </source>
</evidence>
<dbReference type="RefSeq" id="WP_200611119.1">
    <property type="nucleotide sequence ID" value="NZ_CP071518.1"/>
</dbReference>